<dbReference type="InterPro" id="IPR036390">
    <property type="entry name" value="WH_DNA-bd_sf"/>
</dbReference>
<dbReference type="FunFam" id="1.10.8.60:FF:000073">
    <property type="entry name" value="ORC1-type DNA replication protein"/>
    <property type="match status" value="1"/>
</dbReference>
<dbReference type="Gene3D" id="1.10.10.10">
    <property type="entry name" value="Winged helix-like DNA-binding domain superfamily/Winged helix DNA-binding domain"/>
    <property type="match status" value="1"/>
</dbReference>
<dbReference type="NCBIfam" id="TIGR02928">
    <property type="entry name" value="orc1/cdc6 family replication initiation protein"/>
    <property type="match status" value="1"/>
</dbReference>
<keyword evidence="9" id="KW-1185">Reference proteome</keyword>
<dbReference type="InterPro" id="IPR003593">
    <property type="entry name" value="AAA+_ATPase"/>
</dbReference>
<evidence type="ECO:0000256" key="2">
    <source>
        <dbReference type="ARBA" id="ARBA00022705"/>
    </source>
</evidence>
<comment type="similarity">
    <text evidence="1 5">Belongs to the CDC6/cdc18 family.</text>
</comment>
<sequence length="403" mass="45234">MPLFDRDTTIFQDEDVLREDYQPESIQEREEELDAYKTALQPVVNGAQPRNIFLYGKTGVGKTVATRYLLDHLQRDVAEYDDVDLSIVWLNCNNLTSSYQVAAHLVNELRGPNEQISTTGYPQQTIFDMLYDELDSLGETVLIVLDEIDHIGDDDDLLYELPRARANGYLSQGKPGIIGISNDFSFRSGLSPKVKDTLCEEEIHFSPYVANELESILQQRAQNALHEDVLAAGVLPLCAALAAQDTGSARQALDLLYKAGDLARSQDVEGVEEKHVREAQRALERGRIKQGMVDLTQHGHLSLVAVLSLALEEETPARVREIYPRYRSAAEYVGTNPLVRRRMHDHLSDLAMQGILSRNTRNEGRAGGKYYVYDLDVAVDMVLDVIEDLETVDLPPDVLRHTP</sequence>
<dbReference type="Gene3D" id="1.10.8.60">
    <property type="match status" value="1"/>
</dbReference>
<dbReference type="Pfam" id="PF13401">
    <property type="entry name" value="AAA_22"/>
    <property type="match status" value="1"/>
</dbReference>
<evidence type="ECO:0000256" key="1">
    <source>
        <dbReference type="ARBA" id="ARBA00006184"/>
    </source>
</evidence>
<dbReference type="CDD" id="cd00009">
    <property type="entry name" value="AAA"/>
    <property type="match status" value="1"/>
</dbReference>
<dbReference type="SUPFAM" id="SSF46785">
    <property type="entry name" value="Winged helix' DNA-binding domain"/>
    <property type="match status" value="1"/>
</dbReference>
<feature type="domain" description="Cdc6 C-terminal" evidence="7">
    <location>
        <begin position="303"/>
        <end position="386"/>
    </location>
</feature>
<dbReference type="Pfam" id="PF09079">
    <property type="entry name" value="WHD_Cdc6"/>
    <property type="match status" value="1"/>
</dbReference>
<dbReference type="InterPro" id="IPR049945">
    <property type="entry name" value="AAA_22"/>
</dbReference>
<dbReference type="InterPro" id="IPR036388">
    <property type="entry name" value="WH-like_DNA-bd_sf"/>
</dbReference>
<dbReference type="HAMAP" id="MF_01407">
    <property type="entry name" value="ORC1_type_DNA_replic_protein"/>
    <property type="match status" value="1"/>
</dbReference>
<feature type="binding site" evidence="5">
    <location>
        <position position="208"/>
    </location>
    <ligand>
        <name>ATP</name>
        <dbReference type="ChEBI" id="CHEBI:30616"/>
    </ligand>
</feature>
<dbReference type="PANTHER" id="PTHR10763">
    <property type="entry name" value="CELL DIVISION CONTROL PROTEIN 6-RELATED"/>
    <property type="match status" value="1"/>
</dbReference>
<name>A0A897MT21_9EURY</name>
<dbReference type="RefSeq" id="WP_238477237.1">
    <property type="nucleotide sequence ID" value="NZ_CP064786.1"/>
</dbReference>
<dbReference type="SMART" id="SM01074">
    <property type="entry name" value="Cdc6_C"/>
    <property type="match status" value="1"/>
</dbReference>
<dbReference type="GeneID" id="70685352"/>
<evidence type="ECO:0000256" key="3">
    <source>
        <dbReference type="ARBA" id="ARBA00022741"/>
    </source>
</evidence>
<dbReference type="InterPro" id="IPR015163">
    <property type="entry name" value="Cdc6_C"/>
</dbReference>
<evidence type="ECO:0000313" key="9">
    <source>
        <dbReference type="Proteomes" id="UP000663586"/>
    </source>
</evidence>
<proteinExistence type="inferred from homology"/>
<reference evidence="8" key="1">
    <citation type="submission" date="2020-11" db="EMBL/GenBank/DDBJ databases">
        <title>Carbohydrate-dependent, anaerobic sulfur respiration: A novel catabolism in halophilic archaea.</title>
        <authorList>
            <person name="Sorokin D.Y."/>
            <person name="Messina E."/>
            <person name="Smedile F."/>
            <person name="La Cono V."/>
            <person name="Hallsworth J.E."/>
            <person name="Yakimov M.M."/>
        </authorList>
    </citation>
    <scope>NUCLEOTIDE SEQUENCE</scope>
    <source>
        <strain evidence="8">AArc-S</strain>
    </source>
</reference>
<dbReference type="InterPro" id="IPR014277">
    <property type="entry name" value="Orc1/Cdc6_arc"/>
</dbReference>
<dbReference type="EMBL" id="CP064786">
    <property type="protein sequence ID" value="QSG03178.1"/>
    <property type="molecule type" value="Genomic_DNA"/>
</dbReference>
<dbReference type="InterPro" id="IPR027417">
    <property type="entry name" value="P-loop_NTPase"/>
</dbReference>
<gene>
    <name evidence="8" type="primary">cDC6-6</name>
    <name evidence="8" type="ORF">AArcS_1977</name>
</gene>
<evidence type="ECO:0000256" key="4">
    <source>
        <dbReference type="ARBA" id="ARBA00022840"/>
    </source>
</evidence>
<dbReference type="GO" id="GO:0006260">
    <property type="term" value="P:DNA replication"/>
    <property type="evidence" value="ECO:0007669"/>
    <property type="project" value="UniProtKB-UniRule"/>
</dbReference>
<protein>
    <recommendedName>
        <fullName evidence="5">ORC1-type DNA replication protein</fullName>
    </recommendedName>
</protein>
<dbReference type="GO" id="GO:0005524">
    <property type="term" value="F:ATP binding"/>
    <property type="evidence" value="ECO:0007669"/>
    <property type="project" value="UniProtKB-UniRule"/>
</dbReference>
<dbReference type="CDD" id="cd08768">
    <property type="entry name" value="Cdc6_C"/>
    <property type="match status" value="1"/>
</dbReference>
<dbReference type="Pfam" id="PF22703">
    <property type="entry name" value="Cdc6_lid"/>
    <property type="match status" value="1"/>
</dbReference>
<dbReference type="PANTHER" id="PTHR10763:SF22">
    <property type="entry name" value="ORC1-TYPE DNA REPLICATION PROTEIN"/>
    <property type="match status" value="1"/>
</dbReference>
<comment type="function">
    <text evidence="5">Involved in regulation of DNA replication.</text>
</comment>
<evidence type="ECO:0000313" key="8">
    <source>
        <dbReference type="EMBL" id="QSG03178.1"/>
    </source>
</evidence>
<feature type="binding site" evidence="5">
    <location>
        <begin position="60"/>
        <end position="64"/>
    </location>
    <ligand>
        <name>ATP</name>
        <dbReference type="ChEBI" id="CHEBI:30616"/>
    </ligand>
</feature>
<accession>A0A897MT21</accession>
<keyword evidence="3 5" id="KW-0547">Nucleotide-binding</keyword>
<keyword evidence="2 5" id="KW-0235">DNA replication</keyword>
<dbReference type="Proteomes" id="UP000663586">
    <property type="component" value="Chromosome"/>
</dbReference>
<dbReference type="InterPro" id="IPR050311">
    <property type="entry name" value="ORC1/CDC6"/>
</dbReference>
<keyword evidence="4 5" id="KW-0067">ATP-binding</keyword>
<feature type="binding site" evidence="5">
    <location>
        <position position="220"/>
    </location>
    <ligand>
        <name>ATP</name>
        <dbReference type="ChEBI" id="CHEBI:30616"/>
    </ligand>
</feature>
<dbReference type="GO" id="GO:0016887">
    <property type="term" value="F:ATP hydrolysis activity"/>
    <property type="evidence" value="ECO:0007669"/>
    <property type="project" value="InterPro"/>
</dbReference>
<evidence type="ECO:0000256" key="5">
    <source>
        <dbReference type="HAMAP-Rule" id="MF_01407"/>
    </source>
</evidence>
<evidence type="ECO:0000259" key="6">
    <source>
        <dbReference type="SMART" id="SM00382"/>
    </source>
</evidence>
<dbReference type="SMART" id="SM00382">
    <property type="entry name" value="AAA"/>
    <property type="match status" value="1"/>
</dbReference>
<feature type="domain" description="AAA+ ATPase" evidence="6">
    <location>
        <begin position="48"/>
        <end position="204"/>
    </location>
</feature>
<dbReference type="Gene3D" id="3.40.50.300">
    <property type="entry name" value="P-loop containing nucleotide triphosphate hydrolases"/>
    <property type="match status" value="1"/>
</dbReference>
<dbReference type="AlphaFoldDB" id="A0A897MT21"/>
<dbReference type="SUPFAM" id="SSF52540">
    <property type="entry name" value="P-loop containing nucleoside triphosphate hydrolases"/>
    <property type="match status" value="1"/>
</dbReference>
<dbReference type="KEGG" id="hara:AArcS_1977"/>
<organism evidence="8 9">
    <name type="scientific">Natranaeroarchaeum sulfidigenes</name>
    <dbReference type="NCBI Taxonomy" id="2784880"/>
    <lineage>
        <taxon>Archaea</taxon>
        <taxon>Methanobacteriati</taxon>
        <taxon>Methanobacteriota</taxon>
        <taxon>Stenosarchaea group</taxon>
        <taxon>Halobacteria</taxon>
        <taxon>Halobacteriales</taxon>
        <taxon>Natronoarchaeaceae</taxon>
        <taxon>Natranaeroarchaeum</taxon>
    </lineage>
</organism>
<evidence type="ECO:0000259" key="7">
    <source>
        <dbReference type="SMART" id="SM01074"/>
    </source>
</evidence>
<dbReference type="InterPro" id="IPR055237">
    <property type="entry name" value="Cdc6_lid"/>
</dbReference>